<dbReference type="Gene3D" id="3.30.1450.10">
    <property type="match status" value="1"/>
</dbReference>
<reference evidence="5 6" key="1">
    <citation type="journal article" date="2011" name="J. Bacteriol.">
        <title>Genome sequence of Chthoniobacter flavus Ellin428, an aerobic heterotrophic soil bacterium.</title>
        <authorList>
            <person name="Kant R."/>
            <person name="van Passel M.W."/>
            <person name="Palva A."/>
            <person name="Lucas S."/>
            <person name="Lapidus A."/>
            <person name="Glavina Del Rio T."/>
            <person name="Dalin E."/>
            <person name="Tice H."/>
            <person name="Bruce D."/>
            <person name="Goodwin L."/>
            <person name="Pitluck S."/>
            <person name="Larimer F.W."/>
            <person name="Land M.L."/>
            <person name="Hauser L."/>
            <person name="Sangwan P."/>
            <person name="de Vos W.M."/>
            <person name="Janssen P.H."/>
            <person name="Smidt H."/>
        </authorList>
    </citation>
    <scope>NUCLEOTIDE SEQUENCE [LARGE SCALE GENOMIC DNA]</scope>
    <source>
        <strain evidence="5 6">Ellin428</strain>
    </source>
</reference>
<dbReference type="InParanoid" id="B4D5G0"/>
<dbReference type="GO" id="GO:0019867">
    <property type="term" value="C:outer membrane"/>
    <property type="evidence" value="ECO:0007669"/>
    <property type="project" value="InterPro"/>
</dbReference>
<dbReference type="RefSeq" id="WP_006981473.1">
    <property type="nucleotide sequence ID" value="NZ_ABVL01000013.1"/>
</dbReference>
<dbReference type="InterPro" id="IPR007450">
    <property type="entry name" value="BamE_dom"/>
</dbReference>
<proteinExistence type="predicted"/>
<keyword evidence="6" id="KW-1185">Reference proteome</keyword>
<comment type="caution">
    <text evidence="5">The sequence shown here is derived from an EMBL/GenBank/DDBJ whole genome shotgun (WGS) entry which is preliminary data.</text>
</comment>
<feature type="chain" id="PRO_5002802823" description="Outer membrane protein assembly factor BamE domain-containing protein" evidence="3">
    <location>
        <begin position="19"/>
        <end position="94"/>
    </location>
</feature>
<keyword evidence="2" id="KW-0472">Membrane</keyword>
<evidence type="ECO:0000256" key="1">
    <source>
        <dbReference type="ARBA" id="ARBA00022729"/>
    </source>
</evidence>
<organism evidence="5 6">
    <name type="scientific">Chthoniobacter flavus Ellin428</name>
    <dbReference type="NCBI Taxonomy" id="497964"/>
    <lineage>
        <taxon>Bacteria</taxon>
        <taxon>Pseudomonadati</taxon>
        <taxon>Verrucomicrobiota</taxon>
        <taxon>Spartobacteria</taxon>
        <taxon>Chthoniobacterales</taxon>
        <taxon>Chthoniobacteraceae</taxon>
        <taxon>Chthoniobacter</taxon>
    </lineage>
</organism>
<name>B4D5G0_9BACT</name>
<keyword evidence="1 3" id="KW-0732">Signal</keyword>
<dbReference type="InterPro" id="IPR037873">
    <property type="entry name" value="BamE-like"/>
</dbReference>
<accession>B4D5G0</accession>
<evidence type="ECO:0000259" key="4">
    <source>
        <dbReference type="Pfam" id="PF04355"/>
    </source>
</evidence>
<evidence type="ECO:0000256" key="3">
    <source>
        <dbReference type="SAM" id="SignalP"/>
    </source>
</evidence>
<dbReference type="Proteomes" id="UP000005824">
    <property type="component" value="Unassembled WGS sequence"/>
</dbReference>
<gene>
    <name evidence="5" type="ORF">CfE428DRAFT_4149</name>
</gene>
<dbReference type="STRING" id="497964.CfE428DRAFT_4149"/>
<protein>
    <recommendedName>
        <fullName evidence="4">Outer membrane protein assembly factor BamE domain-containing protein</fullName>
    </recommendedName>
</protein>
<evidence type="ECO:0000313" key="6">
    <source>
        <dbReference type="Proteomes" id="UP000005824"/>
    </source>
</evidence>
<dbReference type="Pfam" id="PF04355">
    <property type="entry name" value="BamE"/>
    <property type="match status" value="1"/>
</dbReference>
<evidence type="ECO:0000313" key="5">
    <source>
        <dbReference type="EMBL" id="EDY18365.1"/>
    </source>
</evidence>
<feature type="domain" description="Outer membrane protein assembly factor BamE" evidence="4">
    <location>
        <begin position="22"/>
        <end position="67"/>
    </location>
</feature>
<dbReference type="AlphaFoldDB" id="B4D5G0"/>
<sequence precursor="true">MHRLAPLLALLLFACASARPIQHRIAELHVGMTQQELTNLLGKPRTISNMGALLIYDYVFTQEQPAVLHQSEPPTLSYYVILGRDGRVRSYGPN</sequence>
<feature type="signal peptide" evidence="3">
    <location>
        <begin position="1"/>
        <end position="18"/>
    </location>
</feature>
<dbReference type="PROSITE" id="PS51257">
    <property type="entry name" value="PROKAR_LIPOPROTEIN"/>
    <property type="match status" value="1"/>
</dbReference>
<dbReference type="EMBL" id="ABVL01000013">
    <property type="protein sequence ID" value="EDY18365.1"/>
    <property type="molecule type" value="Genomic_DNA"/>
</dbReference>
<evidence type="ECO:0000256" key="2">
    <source>
        <dbReference type="ARBA" id="ARBA00023136"/>
    </source>
</evidence>